<dbReference type="Proteomes" id="UP000005546">
    <property type="component" value="Unassembled WGS sequence"/>
</dbReference>
<accession>F3QQE2</accession>
<dbReference type="HOGENOM" id="CLU_152537_0_0_10"/>
<keyword evidence="2" id="KW-1185">Reference proteome</keyword>
<name>F3QQE2_9BACT</name>
<proteinExistence type="predicted"/>
<reference evidence="1 2" key="1">
    <citation type="submission" date="2011-02" db="EMBL/GenBank/DDBJ databases">
        <authorList>
            <person name="Weinstock G."/>
            <person name="Sodergren E."/>
            <person name="Clifton S."/>
            <person name="Fulton L."/>
            <person name="Fulton B."/>
            <person name="Courtney L."/>
            <person name="Fronick C."/>
            <person name="Harrison M."/>
            <person name="Strong C."/>
            <person name="Farmer C."/>
            <person name="Delahaunty K."/>
            <person name="Markovic C."/>
            <person name="Hall O."/>
            <person name="Minx P."/>
            <person name="Tomlinson C."/>
            <person name="Mitreva M."/>
            <person name="Hou S."/>
            <person name="Chen J."/>
            <person name="Wollam A."/>
            <person name="Pepin K.H."/>
            <person name="Johnson M."/>
            <person name="Bhonagiri V."/>
            <person name="Zhang X."/>
            <person name="Suruliraj S."/>
            <person name="Warren W."/>
            <person name="Chinwalla A."/>
            <person name="Mardis E.R."/>
            <person name="Wilson R.K."/>
        </authorList>
    </citation>
    <scope>NUCLEOTIDE SEQUENCE [LARGE SCALE GENOMIC DNA]</scope>
    <source>
        <strain evidence="1 2">YIT 11841</strain>
    </source>
</reference>
<comment type="caution">
    <text evidence="1">The sequence shown here is derived from an EMBL/GenBank/DDBJ whole genome shotgun (WGS) entry which is preliminary data.</text>
</comment>
<protein>
    <submittedName>
        <fullName evidence="1">Uncharacterized protein</fullName>
    </submittedName>
</protein>
<dbReference type="STRING" id="762982.HMPREF9442_00380"/>
<evidence type="ECO:0000313" key="1">
    <source>
        <dbReference type="EMBL" id="EGG57433.1"/>
    </source>
</evidence>
<gene>
    <name evidence="1" type="ORF">HMPREF9442_00380</name>
</gene>
<dbReference type="EMBL" id="AFBR01000008">
    <property type="protein sequence ID" value="EGG57433.1"/>
    <property type="molecule type" value="Genomic_DNA"/>
</dbReference>
<dbReference type="AlphaFoldDB" id="F3QQE2"/>
<organism evidence="1 2">
    <name type="scientific">Paraprevotella xylaniphila YIT 11841</name>
    <dbReference type="NCBI Taxonomy" id="762982"/>
    <lineage>
        <taxon>Bacteria</taxon>
        <taxon>Pseudomonadati</taxon>
        <taxon>Bacteroidota</taxon>
        <taxon>Bacteroidia</taxon>
        <taxon>Bacteroidales</taxon>
        <taxon>Prevotellaceae</taxon>
        <taxon>Paraprevotella</taxon>
    </lineage>
</organism>
<sequence>MKIRKNDIFEGCRKGKAGQKRTFCLYLGVSDVQAWVDKVPHGMLYGLQPDGFLAGGGGGCLPFCRFFREKLSFGLWHESRDSRVCVCCAVDTGIWKPRVDTVDKMTKSKFPISLFGSLQKKFRFSTYNIRINDNLMIPFE</sequence>
<evidence type="ECO:0000313" key="2">
    <source>
        <dbReference type="Proteomes" id="UP000005546"/>
    </source>
</evidence>